<proteinExistence type="predicted"/>
<comment type="caution">
    <text evidence="3">The sequence shown here is derived from an EMBL/GenBank/DDBJ whole genome shotgun (WGS) entry which is preliminary data.</text>
</comment>
<name>A0A368KSL0_9BACT</name>
<organism evidence="3 4">
    <name type="scientific">Bremerella cremea</name>
    <dbReference type="NCBI Taxonomy" id="1031537"/>
    <lineage>
        <taxon>Bacteria</taxon>
        <taxon>Pseudomonadati</taxon>
        <taxon>Planctomycetota</taxon>
        <taxon>Planctomycetia</taxon>
        <taxon>Pirellulales</taxon>
        <taxon>Pirellulaceae</taxon>
        <taxon>Bremerella</taxon>
    </lineage>
</organism>
<sequence>MDLIDRLKELASRAEKMASQLKTEEATKNALIMPFIGALGYDVFNPTEVIPEFTADVGIKKGEKVDYAISIDNQIVMLFECKMIGTDLSRVTPSQLYRYFSVTDARFGILTDGIHYQFYSDLDSPNKMDSRPFLEFRLSDITEKVVGELKKFAKELFNLNEILSTANDLKYAKGIKRIFAEEWQNPSEDFVRHFASKVYEGRLTPTMKEQFSIITKQAFHEFVQDIFNRRLSSALNSEAGVAAPDISDFHESNEECEEKGIVTTEEETEGYHTVKAILRDVISPSRVFMRDTLSYCGILLDDNNRKPICRLFFNTGKKAIGLFDENKSITRESIECVDDIFKFAEQLRTTALMYDQKPVDADPPSESPEDAPLEEA</sequence>
<evidence type="ECO:0000313" key="4">
    <source>
        <dbReference type="Proteomes" id="UP000253562"/>
    </source>
</evidence>
<dbReference type="GO" id="GO:0004519">
    <property type="term" value="F:endonuclease activity"/>
    <property type="evidence" value="ECO:0007669"/>
    <property type="project" value="UniProtKB-KW"/>
</dbReference>
<dbReference type="PIRSF" id="PIRSF035009">
    <property type="entry name" value="UCP035009_HSDR_N"/>
    <property type="match status" value="1"/>
</dbReference>
<keyword evidence="3" id="KW-0540">Nuclease</keyword>
<feature type="domain" description="Type I restriction enzyme R protein N-terminal" evidence="2">
    <location>
        <begin position="24"/>
        <end position="120"/>
    </location>
</feature>
<dbReference type="OrthoDB" id="9148007at2"/>
<protein>
    <submittedName>
        <fullName evidence="3">Restriction endonuclease</fullName>
    </submittedName>
</protein>
<dbReference type="RefSeq" id="WP_114369556.1">
    <property type="nucleotide sequence ID" value="NZ_QPEX01000030.1"/>
</dbReference>
<dbReference type="InterPro" id="IPR017035">
    <property type="entry name" value="UCP035009_HsdR_All3000-type"/>
</dbReference>
<dbReference type="EMBL" id="QPEX01000030">
    <property type="protein sequence ID" value="RCS46286.1"/>
    <property type="molecule type" value="Genomic_DNA"/>
</dbReference>
<evidence type="ECO:0000256" key="1">
    <source>
        <dbReference type="SAM" id="MobiDB-lite"/>
    </source>
</evidence>
<keyword evidence="3" id="KW-0255">Endonuclease</keyword>
<evidence type="ECO:0000259" key="2">
    <source>
        <dbReference type="Pfam" id="PF13588"/>
    </source>
</evidence>
<evidence type="ECO:0000313" key="3">
    <source>
        <dbReference type="EMBL" id="RCS46286.1"/>
    </source>
</evidence>
<gene>
    <name evidence="3" type="ORF">DTL42_15035</name>
</gene>
<dbReference type="Proteomes" id="UP000253562">
    <property type="component" value="Unassembled WGS sequence"/>
</dbReference>
<dbReference type="AlphaFoldDB" id="A0A368KSL0"/>
<feature type="compositionally biased region" description="Acidic residues" evidence="1">
    <location>
        <begin position="367"/>
        <end position="376"/>
    </location>
</feature>
<dbReference type="Pfam" id="PF13588">
    <property type="entry name" value="HSDR_N_2"/>
    <property type="match status" value="1"/>
</dbReference>
<dbReference type="InterPro" id="IPR029464">
    <property type="entry name" value="HSDR_N"/>
</dbReference>
<feature type="region of interest" description="Disordered" evidence="1">
    <location>
        <begin position="355"/>
        <end position="376"/>
    </location>
</feature>
<keyword evidence="3" id="KW-0378">Hydrolase</keyword>
<accession>A0A368KSL0</accession>
<reference evidence="3 4" key="1">
    <citation type="submission" date="2018-07" db="EMBL/GenBank/DDBJ databases">
        <title>Comparative genomes isolates from brazilian mangrove.</title>
        <authorList>
            <person name="De Araujo J.E."/>
            <person name="Taketani R.G."/>
            <person name="Silva M.C.P."/>
            <person name="Lourenco M.V."/>
            <person name="Oliveira V.M."/>
            <person name="Andreote F.D."/>
        </authorList>
    </citation>
    <scope>NUCLEOTIDE SEQUENCE [LARGE SCALE GENOMIC DNA]</scope>
    <source>
        <strain evidence="3 4">HEX PRIS-MGV</strain>
    </source>
</reference>